<dbReference type="InterPro" id="IPR037923">
    <property type="entry name" value="HTH-like"/>
</dbReference>
<evidence type="ECO:0000256" key="1">
    <source>
        <dbReference type="ARBA" id="ARBA00023015"/>
    </source>
</evidence>
<dbReference type="RefSeq" id="WP_190924131.1">
    <property type="nucleotide sequence ID" value="NZ_JACXJA010000003.1"/>
</dbReference>
<proteinExistence type="predicted"/>
<dbReference type="InterPro" id="IPR009057">
    <property type="entry name" value="Homeodomain-like_sf"/>
</dbReference>
<dbReference type="SUPFAM" id="SSF51215">
    <property type="entry name" value="Regulatory protein AraC"/>
    <property type="match status" value="1"/>
</dbReference>
<dbReference type="PANTHER" id="PTHR43280">
    <property type="entry name" value="ARAC-FAMILY TRANSCRIPTIONAL REGULATOR"/>
    <property type="match status" value="1"/>
</dbReference>
<dbReference type="Proteomes" id="UP000639396">
    <property type="component" value="Unassembled WGS sequence"/>
</dbReference>
<dbReference type="PROSITE" id="PS01124">
    <property type="entry name" value="HTH_ARAC_FAMILY_2"/>
    <property type="match status" value="1"/>
</dbReference>
<dbReference type="Gene3D" id="1.10.10.60">
    <property type="entry name" value="Homeodomain-like"/>
    <property type="match status" value="2"/>
</dbReference>
<evidence type="ECO:0000313" key="5">
    <source>
        <dbReference type="EMBL" id="MBD2860730.1"/>
    </source>
</evidence>
<keyword evidence="1" id="KW-0805">Transcription regulation</keyword>
<evidence type="ECO:0000256" key="3">
    <source>
        <dbReference type="ARBA" id="ARBA00023163"/>
    </source>
</evidence>
<accession>A0A927C3Q3</accession>
<dbReference type="PANTHER" id="PTHR43280:SF2">
    <property type="entry name" value="HTH-TYPE TRANSCRIPTIONAL REGULATOR EXSA"/>
    <property type="match status" value="1"/>
</dbReference>
<dbReference type="Pfam" id="PF02311">
    <property type="entry name" value="AraC_binding"/>
    <property type="match status" value="1"/>
</dbReference>
<keyword evidence="6" id="KW-1185">Reference proteome</keyword>
<evidence type="ECO:0000313" key="6">
    <source>
        <dbReference type="Proteomes" id="UP000639396"/>
    </source>
</evidence>
<dbReference type="Gene3D" id="2.60.120.10">
    <property type="entry name" value="Jelly Rolls"/>
    <property type="match status" value="1"/>
</dbReference>
<dbReference type="InterPro" id="IPR020449">
    <property type="entry name" value="Tscrpt_reg_AraC-type_HTH"/>
</dbReference>
<dbReference type="InterPro" id="IPR018060">
    <property type="entry name" value="HTH_AraC"/>
</dbReference>
<keyword evidence="3" id="KW-0804">Transcription</keyword>
<dbReference type="InterPro" id="IPR014710">
    <property type="entry name" value="RmlC-like_jellyroll"/>
</dbReference>
<dbReference type="SUPFAM" id="SSF46689">
    <property type="entry name" value="Homeodomain-like"/>
    <property type="match status" value="2"/>
</dbReference>
<name>A0A927C3Q3_9BACL</name>
<dbReference type="EMBL" id="JACXJA010000003">
    <property type="protein sequence ID" value="MBD2860730.1"/>
    <property type="molecule type" value="Genomic_DNA"/>
</dbReference>
<reference evidence="5" key="1">
    <citation type="submission" date="2020-09" db="EMBL/GenBank/DDBJ databases">
        <title>A novel bacterium of genus Paenibacillus, isolated from South China Sea.</title>
        <authorList>
            <person name="Huang H."/>
            <person name="Mo K."/>
            <person name="Hu Y."/>
        </authorList>
    </citation>
    <scope>NUCLEOTIDE SEQUENCE</scope>
    <source>
        <strain evidence="5">IB182363</strain>
    </source>
</reference>
<dbReference type="GO" id="GO:0043565">
    <property type="term" value="F:sequence-specific DNA binding"/>
    <property type="evidence" value="ECO:0007669"/>
    <property type="project" value="InterPro"/>
</dbReference>
<comment type="caution">
    <text evidence="5">The sequence shown here is derived from an EMBL/GenBank/DDBJ whole genome shotgun (WGS) entry which is preliminary data.</text>
</comment>
<feature type="domain" description="HTH araC/xylS-type" evidence="4">
    <location>
        <begin position="180"/>
        <end position="279"/>
    </location>
</feature>
<organism evidence="5 6">
    <name type="scientific">Paenibacillus oceani</name>
    <dbReference type="NCBI Taxonomy" id="2772510"/>
    <lineage>
        <taxon>Bacteria</taxon>
        <taxon>Bacillati</taxon>
        <taxon>Bacillota</taxon>
        <taxon>Bacilli</taxon>
        <taxon>Bacillales</taxon>
        <taxon>Paenibacillaceae</taxon>
        <taxon>Paenibacillus</taxon>
    </lineage>
</organism>
<dbReference type="SMART" id="SM00342">
    <property type="entry name" value="HTH_ARAC"/>
    <property type="match status" value="1"/>
</dbReference>
<evidence type="ECO:0000256" key="2">
    <source>
        <dbReference type="ARBA" id="ARBA00023125"/>
    </source>
</evidence>
<dbReference type="AlphaFoldDB" id="A0A927C3Q3"/>
<keyword evidence="2" id="KW-0238">DNA-binding</keyword>
<evidence type="ECO:0000259" key="4">
    <source>
        <dbReference type="PROSITE" id="PS01124"/>
    </source>
</evidence>
<gene>
    <name evidence="5" type="ORF">IDH45_01865</name>
</gene>
<dbReference type="Pfam" id="PF12833">
    <property type="entry name" value="HTH_18"/>
    <property type="match status" value="1"/>
</dbReference>
<dbReference type="GO" id="GO:0003700">
    <property type="term" value="F:DNA-binding transcription factor activity"/>
    <property type="evidence" value="ECO:0007669"/>
    <property type="project" value="InterPro"/>
</dbReference>
<dbReference type="InterPro" id="IPR003313">
    <property type="entry name" value="AraC-bd"/>
</dbReference>
<protein>
    <submittedName>
        <fullName evidence="5">Helix-turn-helix transcriptional regulator</fullName>
    </submittedName>
</protein>
<sequence length="289" mass="34325">MKPKSNPIRMFTEYYYKWSYFPVTTSFHSHSQYEIYYFHSGRCDYMIGDRIIPLESGDLIIMNGMTRHCPKVHPSAEYVRTMFSFNPHLVQLFGPSLLACGPLRPFELLGNHHIRLDAESKTEFESILERINNVYYKNDVINRNRLLSAFFDLLMLIYEKCQVDMEFARANVTDRERHVQRMIAYIEEGYAEDIELDKMAADLHLNRFHLMKLFREVTGMTVFDYIYTRRVNQAKILFFHSDGNTVTDVCYKVGFKHLSHFSRVFKKQVGMTPDQYRKMMQVTPSMAYR</sequence>
<dbReference type="PRINTS" id="PR00032">
    <property type="entry name" value="HTHARAC"/>
</dbReference>